<dbReference type="AlphaFoldDB" id="A0A2K0T234"/>
<evidence type="ECO:0008006" key="5">
    <source>
        <dbReference type="Google" id="ProtNLM"/>
    </source>
</evidence>
<feature type="region of interest" description="Disordered" evidence="1">
    <location>
        <begin position="367"/>
        <end position="427"/>
    </location>
</feature>
<evidence type="ECO:0000256" key="2">
    <source>
        <dbReference type="SAM" id="SignalP"/>
    </source>
</evidence>
<dbReference type="InterPro" id="IPR053216">
    <property type="entry name" value="Appressorial_penetr-assoc"/>
</dbReference>
<feature type="region of interest" description="Disordered" evidence="1">
    <location>
        <begin position="278"/>
        <end position="332"/>
    </location>
</feature>
<protein>
    <recommendedName>
        <fullName evidence="5">Cell wall protein</fullName>
    </recommendedName>
</protein>
<evidence type="ECO:0000313" key="3">
    <source>
        <dbReference type="EMBL" id="PNP39587.1"/>
    </source>
</evidence>
<keyword evidence="2" id="KW-0732">Signal</keyword>
<dbReference type="PANTHER" id="PTHR34587:SF1">
    <property type="entry name" value="CIRCUMSPOROZOITE PROTEIN"/>
    <property type="match status" value="1"/>
</dbReference>
<proteinExistence type="predicted"/>
<comment type="caution">
    <text evidence="3">The sequence shown here is derived from an EMBL/GenBank/DDBJ whole genome shotgun (WGS) entry which is preliminary data.</text>
</comment>
<reference evidence="3 4" key="1">
    <citation type="submission" date="2017-02" db="EMBL/GenBank/DDBJ databases">
        <title>Genomes of Trichoderma spp. with biocontrol activity.</title>
        <authorList>
            <person name="Gardiner D."/>
            <person name="Kazan K."/>
            <person name="Vos C."/>
            <person name="Harvey P."/>
        </authorList>
    </citation>
    <scope>NUCLEOTIDE SEQUENCE [LARGE SCALE GENOMIC DNA]</scope>
    <source>
        <strain evidence="3 4">A5MH</strain>
    </source>
</reference>
<name>A0A2K0T234_9HYPO</name>
<dbReference type="PANTHER" id="PTHR34587">
    <property type="entry name" value="VWFA DOMAIN-CONTAINING PROTEIN"/>
    <property type="match status" value="1"/>
</dbReference>
<feature type="compositionally biased region" description="Low complexity" evidence="1">
    <location>
        <begin position="278"/>
        <end position="316"/>
    </location>
</feature>
<accession>A0A2K0T234</accession>
<feature type="signal peptide" evidence="2">
    <location>
        <begin position="1"/>
        <end position="19"/>
    </location>
</feature>
<evidence type="ECO:0000256" key="1">
    <source>
        <dbReference type="SAM" id="MobiDB-lite"/>
    </source>
</evidence>
<dbReference type="OrthoDB" id="2153847at2759"/>
<sequence length="530" mass="52219">MKFQSTSTAAALLLGQAFALPLPSSNIFRREVPQEHSHDVFLSIANEALAKSNPKGITDAVFGLLGNAAAAAGAGSVTNLDCLKQETADQAFTNGKAAGDLRLMAGALVYQALERNTGKVGLASVTCTEQAVNPEIQAVKPHQDPASANAASINKGITLELAKQLKAIGADPNLALLSGTFAPGDLNDATAKGLTCDDPDPTLGCIYSTGTLVLDASQDEVASAVAAVSQTFTGTGGIQATDLVDLSKFSTANVQGNGAAPTPSANVATTSQAAAAATPTKASQAGNAAASQTGASSSSETSSSTASGNNVQTFTGTLGGPPPPVVSGTGNRPFSVNGDTFVTVGAALQRSCSIQHNACANDANSGKLSGGVGQCDTQNSQCTAAPASGATSSSSSSNNNNNNSSSSGNNSAANNTATDSSAASGNGANGNAAGATGSFGSCSNPSIKFANGLDGRTEPAFAPVDEADFNHGSALNIKVIADFICDRLNSSCKAGAAVVSKCQSASAAASQLQGQAAADAFNKALGVSAN</sequence>
<dbReference type="Proteomes" id="UP000236546">
    <property type="component" value="Unassembled WGS sequence"/>
</dbReference>
<gene>
    <name evidence="3" type="ORF">TGAMA5MH_08606</name>
</gene>
<feature type="chain" id="PRO_5014383233" description="Cell wall protein" evidence="2">
    <location>
        <begin position="20"/>
        <end position="530"/>
    </location>
</feature>
<feature type="compositionally biased region" description="Low complexity" evidence="1">
    <location>
        <begin position="383"/>
        <end position="427"/>
    </location>
</feature>
<dbReference type="EMBL" id="MTYH01000081">
    <property type="protein sequence ID" value="PNP39587.1"/>
    <property type="molecule type" value="Genomic_DNA"/>
</dbReference>
<organism evidence="3 4">
    <name type="scientific">Trichoderma gamsii</name>
    <dbReference type="NCBI Taxonomy" id="398673"/>
    <lineage>
        <taxon>Eukaryota</taxon>
        <taxon>Fungi</taxon>
        <taxon>Dikarya</taxon>
        <taxon>Ascomycota</taxon>
        <taxon>Pezizomycotina</taxon>
        <taxon>Sordariomycetes</taxon>
        <taxon>Hypocreomycetidae</taxon>
        <taxon>Hypocreales</taxon>
        <taxon>Hypocreaceae</taxon>
        <taxon>Trichoderma</taxon>
    </lineage>
</organism>
<evidence type="ECO:0000313" key="4">
    <source>
        <dbReference type="Proteomes" id="UP000236546"/>
    </source>
</evidence>